<dbReference type="SMART" id="SM00267">
    <property type="entry name" value="GGDEF"/>
    <property type="match status" value="1"/>
</dbReference>
<dbReference type="PROSITE" id="PS50887">
    <property type="entry name" value="GGDEF"/>
    <property type="match status" value="1"/>
</dbReference>
<evidence type="ECO:0000259" key="4">
    <source>
        <dbReference type="PROSITE" id="PS50887"/>
    </source>
</evidence>
<dbReference type="NCBIfam" id="TIGR00229">
    <property type="entry name" value="sensory_box"/>
    <property type="match status" value="1"/>
</dbReference>
<dbReference type="SUPFAM" id="SSF55785">
    <property type="entry name" value="PYP-like sensor domain (PAS domain)"/>
    <property type="match status" value="1"/>
</dbReference>
<dbReference type="PROSITE" id="PS50112">
    <property type="entry name" value="PAS"/>
    <property type="match status" value="1"/>
</dbReference>
<dbReference type="CDD" id="cd00130">
    <property type="entry name" value="PAS"/>
    <property type="match status" value="1"/>
</dbReference>
<feature type="domain" description="GGDEF" evidence="4">
    <location>
        <begin position="298"/>
        <end position="432"/>
    </location>
</feature>
<evidence type="ECO:0000313" key="5">
    <source>
        <dbReference type="EMBL" id="MFC7343686.1"/>
    </source>
</evidence>
<dbReference type="Pfam" id="PF08448">
    <property type="entry name" value="PAS_4"/>
    <property type="match status" value="1"/>
</dbReference>
<dbReference type="InterPro" id="IPR035965">
    <property type="entry name" value="PAS-like_dom_sf"/>
</dbReference>
<proteinExistence type="predicted"/>
<feature type="domain" description="PAC" evidence="2">
    <location>
        <begin position="215"/>
        <end position="267"/>
    </location>
</feature>
<dbReference type="InterPro" id="IPR013656">
    <property type="entry name" value="PAS_4"/>
</dbReference>
<dbReference type="PROSITE" id="PS50113">
    <property type="entry name" value="PAC"/>
    <property type="match status" value="1"/>
</dbReference>
<dbReference type="SUPFAM" id="SSF141868">
    <property type="entry name" value="EAL domain-like"/>
    <property type="match status" value="1"/>
</dbReference>
<evidence type="ECO:0000259" key="2">
    <source>
        <dbReference type="PROSITE" id="PS50113"/>
    </source>
</evidence>
<feature type="domain" description="EAL" evidence="3">
    <location>
        <begin position="441"/>
        <end position="700"/>
    </location>
</feature>
<dbReference type="InterPro" id="IPR001633">
    <property type="entry name" value="EAL_dom"/>
</dbReference>
<dbReference type="InterPro" id="IPR043128">
    <property type="entry name" value="Rev_trsase/Diguanyl_cyclase"/>
</dbReference>
<reference evidence="6" key="1">
    <citation type="journal article" date="2019" name="Int. J. Syst. Evol. Microbiol.">
        <title>The Global Catalogue of Microorganisms (GCM) 10K type strain sequencing project: providing services to taxonomists for standard genome sequencing and annotation.</title>
        <authorList>
            <consortium name="The Broad Institute Genomics Platform"/>
            <consortium name="The Broad Institute Genome Sequencing Center for Infectious Disease"/>
            <person name="Wu L."/>
            <person name="Ma J."/>
        </authorList>
    </citation>
    <scope>NUCLEOTIDE SEQUENCE [LARGE SCALE GENOMIC DNA]</scope>
    <source>
        <strain evidence="6">WLHS5</strain>
    </source>
</reference>
<gene>
    <name evidence="5" type="ORF">ACFQRI_19960</name>
</gene>
<dbReference type="Pfam" id="PF00563">
    <property type="entry name" value="EAL"/>
    <property type="match status" value="1"/>
</dbReference>
<evidence type="ECO:0000259" key="3">
    <source>
        <dbReference type="PROSITE" id="PS50883"/>
    </source>
</evidence>
<dbReference type="PANTHER" id="PTHR44757:SF2">
    <property type="entry name" value="BIOFILM ARCHITECTURE MAINTENANCE PROTEIN MBAA"/>
    <property type="match status" value="1"/>
</dbReference>
<dbReference type="InterPro" id="IPR000160">
    <property type="entry name" value="GGDEF_dom"/>
</dbReference>
<keyword evidence="6" id="KW-1185">Reference proteome</keyword>
<evidence type="ECO:0000259" key="1">
    <source>
        <dbReference type="PROSITE" id="PS50112"/>
    </source>
</evidence>
<sequence>MITKVDRLELVRRWKHEIAHAGYVPLQRSDVDDQLADCLEHVLGELACPDRAGEARQAGADLVPLHFTSPAMLSRSLKLLALELPELLPEVAPERLFGVLGEFAAGFAGKLREKTVDEQEVVLKHAVGHTRQVGDEALRASRARFDAVFDSAALGVALAGTNGVITEANPALGAMFGRDPGELVGVLITDLADQRWRAGVTGALAELAAGAEDRAALDVRYTLPDDSELWTRISPALVRDAQGEPDYLVLLYEDITHRHLLQEQFRRQAVQDPLTGLANRTQLESCLHAALTPVYPGRRVGLCLFDLDGFKAVNDSLGHRSGNGLLREVARRLRVLAAPDSAVVARTSGDEFAVVIPDSIDATAVIDLVERLLAEITRPIRIGQHELTASASVGIVEREVVGTDADALLRDADITLYRAKRDGRALWVLYDPERNAREHENFRLSAALPAALQSNELFVEYEPVLDVPGGSVIAAAATVRWDHPELGELGAERFAGLAEETGLLTRLGGWTLEQAGEHAARWVGELGRSAPLVAVTLSARHCREPDLVREVRDVLARTGLPAESLVLCLPESALFDHQGDPVDTLEIFAELGIRLFVHEFGSRYTRVDRLRDLPLAGVRLDGPFLSGLADPGGADPLSEHLVSSAVGAARLLELPVLAAGVEHERQAARLVELGVSMIQGPYVGDRLSAGEIGGFVTGRG</sequence>
<dbReference type="PROSITE" id="PS50883">
    <property type="entry name" value="EAL"/>
    <property type="match status" value="1"/>
</dbReference>
<dbReference type="PANTHER" id="PTHR44757">
    <property type="entry name" value="DIGUANYLATE CYCLASE DGCP"/>
    <property type="match status" value="1"/>
</dbReference>
<dbReference type="NCBIfam" id="TIGR00254">
    <property type="entry name" value="GGDEF"/>
    <property type="match status" value="1"/>
</dbReference>
<dbReference type="InterPro" id="IPR000700">
    <property type="entry name" value="PAS-assoc_C"/>
</dbReference>
<organism evidence="5 6">
    <name type="scientific">Saccharopolyspora griseoalba</name>
    <dbReference type="NCBI Taxonomy" id="1431848"/>
    <lineage>
        <taxon>Bacteria</taxon>
        <taxon>Bacillati</taxon>
        <taxon>Actinomycetota</taxon>
        <taxon>Actinomycetes</taxon>
        <taxon>Pseudonocardiales</taxon>
        <taxon>Pseudonocardiaceae</taxon>
        <taxon>Saccharopolyspora</taxon>
    </lineage>
</organism>
<dbReference type="Pfam" id="PF00990">
    <property type="entry name" value="GGDEF"/>
    <property type="match status" value="1"/>
</dbReference>
<dbReference type="SMART" id="SM00091">
    <property type="entry name" value="PAS"/>
    <property type="match status" value="1"/>
</dbReference>
<accession>A0ABW2LSV7</accession>
<dbReference type="CDD" id="cd01948">
    <property type="entry name" value="EAL"/>
    <property type="match status" value="1"/>
</dbReference>
<dbReference type="InterPro" id="IPR029787">
    <property type="entry name" value="Nucleotide_cyclase"/>
</dbReference>
<dbReference type="InterPro" id="IPR035919">
    <property type="entry name" value="EAL_sf"/>
</dbReference>
<comment type="caution">
    <text evidence="5">The sequence shown here is derived from an EMBL/GenBank/DDBJ whole genome shotgun (WGS) entry which is preliminary data.</text>
</comment>
<dbReference type="CDD" id="cd01949">
    <property type="entry name" value="GGDEF"/>
    <property type="match status" value="1"/>
</dbReference>
<dbReference type="InterPro" id="IPR052155">
    <property type="entry name" value="Biofilm_reg_signaling"/>
</dbReference>
<protein>
    <submittedName>
        <fullName evidence="5">Bifunctional diguanylate cyclase/phosphodiesterase</fullName>
    </submittedName>
</protein>
<dbReference type="Proteomes" id="UP001596504">
    <property type="component" value="Unassembled WGS sequence"/>
</dbReference>
<dbReference type="Gene3D" id="3.20.20.450">
    <property type="entry name" value="EAL domain"/>
    <property type="match status" value="1"/>
</dbReference>
<evidence type="ECO:0000313" key="6">
    <source>
        <dbReference type="Proteomes" id="UP001596504"/>
    </source>
</evidence>
<dbReference type="EMBL" id="JBHTCJ010000011">
    <property type="protein sequence ID" value="MFC7343686.1"/>
    <property type="molecule type" value="Genomic_DNA"/>
</dbReference>
<dbReference type="Gene3D" id="3.30.70.270">
    <property type="match status" value="1"/>
</dbReference>
<name>A0ABW2LSV7_9PSEU</name>
<feature type="domain" description="PAS" evidence="1">
    <location>
        <begin position="141"/>
        <end position="185"/>
    </location>
</feature>
<dbReference type="RefSeq" id="WP_380670839.1">
    <property type="nucleotide sequence ID" value="NZ_JBHTCJ010000011.1"/>
</dbReference>
<dbReference type="SUPFAM" id="SSF55073">
    <property type="entry name" value="Nucleotide cyclase"/>
    <property type="match status" value="1"/>
</dbReference>
<dbReference type="SMART" id="SM00052">
    <property type="entry name" value="EAL"/>
    <property type="match status" value="1"/>
</dbReference>
<dbReference type="InterPro" id="IPR000014">
    <property type="entry name" value="PAS"/>
</dbReference>
<dbReference type="Gene3D" id="3.30.450.20">
    <property type="entry name" value="PAS domain"/>
    <property type="match status" value="1"/>
</dbReference>